<evidence type="ECO:0008006" key="5">
    <source>
        <dbReference type="Google" id="ProtNLM"/>
    </source>
</evidence>
<feature type="compositionally biased region" description="Polar residues" evidence="2">
    <location>
        <begin position="208"/>
        <end position="225"/>
    </location>
</feature>
<dbReference type="Gene3D" id="1.20.58.60">
    <property type="match status" value="1"/>
</dbReference>
<feature type="coiled-coil region" evidence="1">
    <location>
        <begin position="453"/>
        <end position="519"/>
    </location>
</feature>
<feature type="region of interest" description="Disordered" evidence="2">
    <location>
        <begin position="357"/>
        <end position="390"/>
    </location>
</feature>
<proteinExistence type="predicted"/>
<feature type="region of interest" description="Disordered" evidence="2">
    <location>
        <begin position="32"/>
        <end position="68"/>
    </location>
</feature>
<name>A0AAR2KKW6_PYGNA</name>
<feature type="compositionally biased region" description="Low complexity" evidence="2">
    <location>
        <begin position="191"/>
        <end position="207"/>
    </location>
</feature>
<dbReference type="GeneTree" id="ENSGT00810000125473"/>
<organism evidence="3 4">
    <name type="scientific">Pygocentrus nattereri</name>
    <name type="common">Red-bellied piranha</name>
    <dbReference type="NCBI Taxonomy" id="42514"/>
    <lineage>
        <taxon>Eukaryota</taxon>
        <taxon>Metazoa</taxon>
        <taxon>Chordata</taxon>
        <taxon>Craniata</taxon>
        <taxon>Vertebrata</taxon>
        <taxon>Euteleostomi</taxon>
        <taxon>Actinopterygii</taxon>
        <taxon>Neopterygii</taxon>
        <taxon>Teleostei</taxon>
        <taxon>Ostariophysi</taxon>
        <taxon>Characiformes</taxon>
        <taxon>Characoidei</taxon>
        <taxon>Pygocentrus</taxon>
    </lineage>
</organism>
<keyword evidence="4" id="KW-1185">Reference proteome</keyword>
<reference evidence="3 4" key="1">
    <citation type="submission" date="2020-10" db="EMBL/GenBank/DDBJ databases">
        <title>Pygocentrus nattereri (red-bellied piranha) genome, fPygNat1, primary haplotype.</title>
        <authorList>
            <person name="Myers G."/>
            <person name="Meyer A."/>
            <person name="Karagic N."/>
            <person name="Pippel M."/>
            <person name="Winkler S."/>
            <person name="Tracey A."/>
            <person name="Wood J."/>
            <person name="Formenti G."/>
            <person name="Howe K."/>
            <person name="Fedrigo O."/>
            <person name="Jarvis E.D."/>
        </authorList>
    </citation>
    <scope>NUCLEOTIDE SEQUENCE [LARGE SCALE GENOMIC DNA]</scope>
</reference>
<reference evidence="3" key="2">
    <citation type="submission" date="2025-08" db="UniProtKB">
        <authorList>
            <consortium name="Ensembl"/>
        </authorList>
    </citation>
    <scope>IDENTIFICATION</scope>
</reference>
<evidence type="ECO:0000256" key="2">
    <source>
        <dbReference type="SAM" id="MobiDB-lite"/>
    </source>
</evidence>
<evidence type="ECO:0000313" key="4">
    <source>
        <dbReference type="Proteomes" id="UP001501920"/>
    </source>
</evidence>
<dbReference type="AlphaFoldDB" id="A0AAR2KKW6"/>
<keyword evidence="1" id="KW-0175">Coiled coil</keyword>
<evidence type="ECO:0000256" key="1">
    <source>
        <dbReference type="SAM" id="Coils"/>
    </source>
</evidence>
<dbReference type="Proteomes" id="UP001501920">
    <property type="component" value="Chromosome 5"/>
</dbReference>
<feature type="compositionally biased region" description="Basic and acidic residues" evidence="2">
    <location>
        <begin position="35"/>
        <end position="65"/>
    </location>
</feature>
<sequence>MAMGVDRAFLDTSSQMEHRNYGRWKSRIPGFIQSDHTRSLTKETGDESRPSHGLNAKDLDRERTASKKTVTMAPTSRYMTSRRLYTARKPLITAERHISILKNPLTQECSEIAHMSSVANHQKDMEAMVSKQLDTYTTENISIPQVIASSPSASREDLYASLSLSDLRLSSHEEPDFSSVPSSSKNERRSFSSPPLDDLSLTVPLSPKWSSTQRTFSHSYTSQTRPSRKTKTRVFEQDKDSVFKTGSSRSYNQEYSSRLKPVSMYQANYWACAIPSSLPPSPDRRSPSWDPDKEYQALLDYTYPLRPNMGNNWSSNESRSLLRTDPLLEDSGIELDRFCSSSSLSYLDQSLTGIRHARSGPTSGQRLSGLQSLNPRELSRSKSSDGRLSSSLYSSLDQVGLSVESLDGEGKQNFHCRKFGVFSTSRTVPFIRSTCILPQPGSLGELDEEFLRLPEQLQELQDLSHQLRDITAQMAQPINTSWESLEKESASGAYSAAQMEQNAAEVSAMQEEANEMDEMQHRSSAEVPLQREKFSEQLKGLGARVQIISSEVDKGSLREVEAIIDQLSGTTLFEFQRRTGTNLAEEETKESVLQHIQAFCSNLEELIQWLYKVVEKMEVLSPPSVDIESVKASLAHYKVSDVNKIQNMILNRFLRQVTYVSLATINDCNYVFQSFQKEIQAHQPLTASVLQTGELLLCCMNSASPYLKETLKLIERQSCVLETHSEHLFSSILSAMDCLTEPISQDDTGKHYMPILHILF</sequence>
<dbReference type="SUPFAM" id="SSF46966">
    <property type="entry name" value="Spectrin repeat"/>
    <property type="match status" value="1"/>
</dbReference>
<dbReference type="Ensembl" id="ENSPNAT00000056250.1">
    <property type="protein sequence ID" value="ENSPNAP00000062766.1"/>
    <property type="gene ID" value="ENSPNAG00000013870.2"/>
</dbReference>
<accession>A0AAR2KKW6</accession>
<feature type="region of interest" description="Disordered" evidence="2">
    <location>
        <begin position="172"/>
        <end position="234"/>
    </location>
</feature>
<reference evidence="3" key="3">
    <citation type="submission" date="2025-09" db="UniProtKB">
        <authorList>
            <consortium name="Ensembl"/>
        </authorList>
    </citation>
    <scope>IDENTIFICATION</scope>
</reference>
<gene>
    <name evidence="3" type="primary">CEP68</name>
</gene>
<evidence type="ECO:0000313" key="3">
    <source>
        <dbReference type="Ensembl" id="ENSPNAP00000062766.1"/>
    </source>
</evidence>
<protein>
    <recommendedName>
        <fullName evidence="5">Centrosomal protein 68</fullName>
    </recommendedName>
</protein>
<feature type="compositionally biased region" description="Polar residues" evidence="2">
    <location>
        <begin position="360"/>
        <end position="374"/>
    </location>
</feature>